<reference evidence="1 2" key="1">
    <citation type="journal article" date="2019" name="Int. J. Syst. Evol. Microbiol.">
        <title>The Global Catalogue of Microorganisms (GCM) 10K type strain sequencing project: providing services to taxonomists for standard genome sequencing and annotation.</title>
        <authorList>
            <consortium name="The Broad Institute Genomics Platform"/>
            <consortium name="The Broad Institute Genome Sequencing Center for Infectious Disease"/>
            <person name="Wu L."/>
            <person name="Ma J."/>
        </authorList>
    </citation>
    <scope>NUCLEOTIDE SEQUENCE [LARGE SCALE GENOMIC DNA]</scope>
    <source>
        <strain evidence="1 2">JCM 16114</strain>
    </source>
</reference>
<dbReference type="Proteomes" id="UP001499843">
    <property type="component" value="Unassembled WGS sequence"/>
</dbReference>
<keyword evidence="2" id="KW-1185">Reference proteome</keyword>
<proteinExistence type="predicted"/>
<name>A0ABN3D598_9ACTN</name>
<sequence>MSLKFLGKATDSGHSPTLWEDGDDLVIQGFAISDPEHINTIGGVPANELVIRVPKRLMNFLPPGGPDGSAV</sequence>
<protein>
    <submittedName>
        <fullName evidence="1">Uncharacterized protein</fullName>
    </submittedName>
</protein>
<evidence type="ECO:0000313" key="1">
    <source>
        <dbReference type="EMBL" id="GAA2220299.1"/>
    </source>
</evidence>
<evidence type="ECO:0000313" key="2">
    <source>
        <dbReference type="Proteomes" id="UP001499843"/>
    </source>
</evidence>
<dbReference type="EMBL" id="BAAAQX010000085">
    <property type="protein sequence ID" value="GAA2220299.1"/>
    <property type="molecule type" value="Genomic_DNA"/>
</dbReference>
<gene>
    <name evidence="1" type="ORF">GCM10009850_122180</name>
</gene>
<organism evidence="1 2">
    <name type="scientific">Nonomuraea monospora</name>
    <dbReference type="NCBI Taxonomy" id="568818"/>
    <lineage>
        <taxon>Bacteria</taxon>
        <taxon>Bacillati</taxon>
        <taxon>Actinomycetota</taxon>
        <taxon>Actinomycetes</taxon>
        <taxon>Streptosporangiales</taxon>
        <taxon>Streptosporangiaceae</taxon>
        <taxon>Nonomuraea</taxon>
    </lineage>
</organism>
<dbReference type="RefSeq" id="WP_344496619.1">
    <property type="nucleotide sequence ID" value="NZ_BAAAQX010000085.1"/>
</dbReference>
<accession>A0ABN3D598</accession>
<comment type="caution">
    <text evidence="1">The sequence shown here is derived from an EMBL/GenBank/DDBJ whole genome shotgun (WGS) entry which is preliminary data.</text>
</comment>